<comment type="caution">
    <text evidence="1">The sequence shown here is derived from an EMBL/GenBank/DDBJ whole genome shotgun (WGS) entry which is preliminary data.</text>
</comment>
<reference evidence="2" key="1">
    <citation type="journal article" date="2019" name="Int. J. Syst. Evol. Microbiol.">
        <title>The Global Catalogue of Microorganisms (GCM) 10K type strain sequencing project: providing services to taxonomists for standard genome sequencing and annotation.</title>
        <authorList>
            <consortium name="The Broad Institute Genomics Platform"/>
            <consortium name="The Broad Institute Genome Sequencing Center for Infectious Disease"/>
            <person name="Wu L."/>
            <person name="Ma J."/>
        </authorList>
    </citation>
    <scope>NUCLEOTIDE SEQUENCE [LARGE SCALE GENOMIC DNA]</scope>
    <source>
        <strain evidence="2">CGMCC 4.7283</strain>
    </source>
</reference>
<accession>A0ABV9KHX6</accession>
<protein>
    <submittedName>
        <fullName evidence="1">Type VI secretion system baseplate subunit TssG</fullName>
    </submittedName>
</protein>
<organism evidence="1 2">
    <name type="scientific">Seohaeicola nanhaiensis</name>
    <dbReference type="NCBI Taxonomy" id="1387282"/>
    <lineage>
        <taxon>Bacteria</taxon>
        <taxon>Pseudomonadati</taxon>
        <taxon>Pseudomonadota</taxon>
        <taxon>Alphaproteobacteria</taxon>
        <taxon>Rhodobacterales</taxon>
        <taxon>Roseobacteraceae</taxon>
        <taxon>Seohaeicola</taxon>
    </lineage>
</organism>
<dbReference type="EMBL" id="JBHSGI010000009">
    <property type="protein sequence ID" value="MFC4669166.1"/>
    <property type="molecule type" value="Genomic_DNA"/>
</dbReference>
<dbReference type="Proteomes" id="UP001595973">
    <property type="component" value="Unassembled WGS sequence"/>
</dbReference>
<gene>
    <name evidence="1" type="primary">tssG</name>
    <name evidence="1" type="ORF">ACFO5X_11420</name>
</gene>
<sequence length="359" mass="39820">MATGKGSRPDHLSHLDRLIAAPEEHHLFQALRIIEAAYPDNPRLGESRRPREDRVRLGQEAELAFPPSTIAAFAPPAPNKPGRLTNRFFGLFGPQGPLPLHLTEYVRDRYRNHRDRTIVAFVDMLIHRMTGLLYRAWNSGNPAVSYDRADDPMSRKVAAIAGFHGTYLRGRDALPDETRLHFAGFFSQGARNAEGLVSILSSFFEAPVTLQQFVGSWLELEPDDRWQLGGMGGLGQSTSIGQKVWTRGDKFRIRIGPLPLDKYERLLPGGESLDRLRAAVRNYVGDALDWDVNLVLAGDDVPRASLGGKTRLGHTSWIASRRDADETRPDAEDLFLYPGAIATGERHDKAAAGIGKGMQ</sequence>
<evidence type="ECO:0000313" key="2">
    <source>
        <dbReference type="Proteomes" id="UP001595973"/>
    </source>
</evidence>
<dbReference type="InterPro" id="IPR010732">
    <property type="entry name" value="T6SS_TssG-like"/>
</dbReference>
<dbReference type="RefSeq" id="WP_380717576.1">
    <property type="nucleotide sequence ID" value="NZ_JBHSGI010000009.1"/>
</dbReference>
<dbReference type="PANTHER" id="PTHR35564:SF4">
    <property type="entry name" value="CYTOPLASMIC PROTEIN"/>
    <property type="match status" value="1"/>
</dbReference>
<dbReference type="NCBIfam" id="TIGR03347">
    <property type="entry name" value="VI_chp_1"/>
    <property type="match status" value="1"/>
</dbReference>
<evidence type="ECO:0000313" key="1">
    <source>
        <dbReference type="EMBL" id="MFC4669166.1"/>
    </source>
</evidence>
<proteinExistence type="predicted"/>
<dbReference type="Pfam" id="PF06996">
    <property type="entry name" value="T6SS_TssG"/>
    <property type="match status" value="1"/>
</dbReference>
<dbReference type="PANTHER" id="PTHR35564">
    <property type="match status" value="1"/>
</dbReference>
<name>A0ABV9KHX6_9RHOB</name>
<keyword evidence="2" id="KW-1185">Reference proteome</keyword>